<dbReference type="NCBIfam" id="NF040466">
    <property type="entry name" value="ydjY_domain"/>
    <property type="match status" value="1"/>
</dbReference>
<dbReference type="RefSeq" id="WP_285066074.1">
    <property type="nucleotide sequence ID" value="NZ_JASOOE010000011.1"/>
</dbReference>
<dbReference type="Proteomes" id="UP001229251">
    <property type="component" value="Unassembled WGS sequence"/>
</dbReference>
<accession>A0AAJ1Q671</accession>
<feature type="chain" id="PRO_5042473956" evidence="1">
    <location>
        <begin position="28"/>
        <end position="224"/>
    </location>
</feature>
<organism evidence="2 3">
    <name type="scientific">Facklamia hominis</name>
    <dbReference type="NCBI Taxonomy" id="178214"/>
    <lineage>
        <taxon>Bacteria</taxon>
        <taxon>Bacillati</taxon>
        <taxon>Bacillota</taxon>
        <taxon>Bacilli</taxon>
        <taxon>Lactobacillales</taxon>
        <taxon>Aerococcaceae</taxon>
        <taxon>Facklamia</taxon>
    </lineage>
</organism>
<protein>
    <submittedName>
        <fullName evidence="2">YdjY domain-containing protein</fullName>
    </submittedName>
</protein>
<comment type="caution">
    <text evidence="2">The sequence shown here is derived from an EMBL/GenBank/DDBJ whole genome shotgun (WGS) entry which is preliminary data.</text>
</comment>
<dbReference type="EMBL" id="JASOOE010000011">
    <property type="protein sequence ID" value="MDK7187622.1"/>
    <property type="molecule type" value="Genomic_DNA"/>
</dbReference>
<dbReference type="AlphaFoldDB" id="A0AAJ1Q671"/>
<feature type="signal peptide" evidence="1">
    <location>
        <begin position="1"/>
        <end position="27"/>
    </location>
</feature>
<reference evidence="2" key="1">
    <citation type="submission" date="2023-05" db="EMBL/GenBank/DDBJ databases">
        <title>Cataloging the Phylogenetic Diversity of Human Bladder Bacteria.</title>
        <authorList>
            <person name="Du J."/>
        </authorList>
    </citation>
    <scope>NUCLEOTIDE SEQUENCE</scope>
    <source>
        <strain evidence="2">UMB1231</strain>
    </source>
</reference>
<proteinExistence type="predicted"/>
<name>A0AAJ1Q671_9LACT</name>
<gene>
    <name evidence="2" type="ORF">QP433_06480</name>
</gene>
<evidence type="ECO:0000256" key="1">
    <source>
        <dbReference type="SAM" id="SignalP"/>
    </source>
</evidence>
<evidence type="ECO:0000313" key="2">
    <source>
        <dbReference type="EMBL" id="MDK7187622.1"/>
    </source>
</evidence>
<evidence type="ECO:0000313" key="3">
    <source>
        <dbReference type="Proteomes" id="UP001229251"/>
    </source>
</evidence>
<keyword evidence="1" id="KW-0732">Signal</keyword>
<dbReference type="InterPro" id="IPR047750">
    <property type="entry name" value="YdjY-like"/>
</dbReference>
<sequence>MKKIMNKIAAFAAVFTLAVSSITPVFAEGALPTKENPMVVDKEAGTIKILAHVNGKYLETSTRHAVVFDDGNFGGKSIYGTTANQNDFYEALLEIGAEPGNNMTGENAEETHVEGDIIDIKVTWEGADKEYDIADTIVDSNGNDIEFHFGGNKDNAKEKHTGCITCLDSCPVGLISNTTYTYGAVEKRGEVKFTGNPDVLPEDGTEVILTYSIRKAPVASGCCG</sequence>